<evidence type="ECO:0000256" key="2">
    <source>
        <dbReference type="SAM" id="SignalP"/>
    </source>
</evidence>
<gene>
    <name evidence="3" type="ordered locus">Clos_2253</name>
</gene>
<sequence>MLKKTKMIVICSLVMVMLMGSMNVFANNGYIDKLRINIEEAEIKSQMILDQVKEEEKELLKKLEMFNKDYHGTQEITPYEFPGEHWCHPGDRHDRCIELKPKADVCGCIYSGYKCCCGVIVKANVAYCDSHGWN</sequence>
<protein>
    <submittedName>
        <fullName evidence="3">Uncharacterized protein</fullName>
    </submittedName>
</protein>
<dbReference type="RefSeq" id="WP_012160093.1">
    <property type="nucleotide sequence ID" value="NC_009922.1"/>
</dbReference>
<accession>A8MJ04</accession>
<dbReference type="HOGENOM" id="CLU_1891765_0_0_9"/>
<reference evidence="4" key="1">
    <citation type="submission" date="2007-10" db="EMBL/GenBank/DDBJ databases">
        <title>Complete genome of Alkaliphilus oremlandii OhILAs.</title>
        <authorList>
            <person name="Copeland A."/>
            <person name="Lucas S."/>
            <person name="Lapidus A."/>
            <person name="Barry K."/>
            <person name="Detter J.C."/>
            <person name="Glavina del Rio T."/>
            <person name="Hammon N."/>
            <person name="Israni S."/>
            <person name="Dalin E."/>
            <person name="Tice H."/>
            <person name="Pitluck S."/>
            <person name="Chain P."/>
            <person name="Malfatti S."/>
            <person name="Shin M."/>
            <person name="Vergez L."/>
            <person name="Schmutz J."/>
            <person name="Larimer F."/>
            <person name="Land M."/>
            <person name="Hauser L."/>
            <person name="Kyrpides N."/>
            <person name="Mikhailova N."/>
            <person name="Stolz J.F."/>
            <person name="Dawson A."/>
            <person name="Fisher E."/>
            <person name="Crable B."/>
            <person name="Perera E."/>
            <person name="Lisak J."/>
            <person name="Ranganathan M."/>
            <person name="Basu P."/>
            <person name="Richardson P."/>
        </authorList>
    </citation>
    <scope>NUCLEOTIDE SEQUENCE [LARGE SCALE GENOMIC DNA]</scope>
    <source>
        <strain evidence="4">OhILAs</strain>
    </source>
</reference>
<evidence type="ECO:0000313" key="4">
    <source>
        <dbReference type="Proteomes" id="UP000000269"/>
    </source>
</evidence>
<dbReference type="KEGG" id="aoe:Clos_2253"/>
<feature type="signal peptide" evidence="2">
    <location>
        <begin position="1"/>
        <end position="26"/>
    </location>
</feature>
<name>A8MJ04_ALKOO</name>
<keyword evidence="4" id="KW-1185">Reference proteome</keyword>
<feature type="chain" id="PRO_5002725871" evidence="2">
    <location>
        <begin position="27"/>
        <end position="134"/>
    </location>
</feature>
<dbReference type="Proteomes" id="UP000000269">
    <property type="component" value="Chromosome"/>
</dbReference>
<organism evidence="3 4">
    <name type="scientific">Alkaliphilus oremlandii (strain OhILAs)</name>
    <name type="common">Clostridium oremlandii (strain OhILAs)</name>
    <dbReference type="NCBI Taxonomy" id="350688"/>
    <lineage>
        <taxon>Bacteria</taxon>
        <taxon>Bacillati</taxon>
        <taxon>Bacillota</taxon>
        <taxon>Clostridia</taxon>
        <taxon>Peptostreptococcales</taxon>
        <taxon>Natronincolaceae</taxon>
        <taxon>Alkaliphilus</taxon>
    </lineage>
</organism>
<feature type="coiled-coil region" evidence="1">
    <location>
        <begin position="31"/>
        <end position="69"/>
    </location>
</feature>
<proteinExistence type="predicted"/>
<dbReference type="OrthoDB" id="9974113at2"/>
<dbReference type="EMBL" id="CP000853">
    <property type="protein sequence ID" value="ABW19786.1"/>
    <property type="molecule type" value="Genomic_DNA"/>
</dbReference>
<dbReference type="AlphaFoldDB" id="A8MJ04"/>
<keyword evidence="1" id="KW-0175">Coiled coil</keyword>
<keyword evidence="2" id="KW-0732">Signal</keyword>
<evidence type="ECO:0000256" key="1">
    <source>
        <dbReference type="SAM" id="Coils"/>
    </source>
</evidence>
<evidence type="ECO:0000313" key="3">
    <source>
        <dbReference type="EMBL" id="ABW19786.1"/>
    </source>
</evidence>